<evidence type="ECO:0000313" key="4">
    <source>
        <dbReference type="Proteomes" id="UP000030745"/>
    </source>
</evidence>
<evidence type="ECO:0000256" key="1">
    <source>
        <dbReference type="SAM" id="Phobius"/>
    </source>
</evidence>
<dbReference type="OrthoDB" id="64403at2759"/>
<protein>
    <submittedName>
        <fullName evidence="3">RarD protein</fullName>
    </submittedName>
</protein>
<keyword evidence="4" id="KW-1185">Reference proteome</keyword>
<keyword evidence="1" id="KW-0812">Transmembrane</keyword>
<dbReference type="VEuPathDB" id="FungiDB:SPRG_12432"/>
<dbReference type="SUPFAM" id="SSF103481">
    <property type="entry name" value="Multidrug resistance efflux transporter EmrE"/>
    <property type="match status" value="2"/>
</dbReference>
<evidence type="ECO:0000259" key="2">
    <source>
        <dbReference type="Pfam" id="PF00892"/>
    </source>
</evidence>
<dbReference type="Proteomes" id="UP000030745">
    <property type="component" value="Unassembled WGS sequence"/>
</dbReference>
<dbReference type="GO" id="GO:0005886">
    <property type="term" value="C:plasma membrane"/>
    <property type="evidence" value="ECO:0007669"/>
    <property type="project" value="TreeGrafter"/>
</dbReference>
<dbReference type="PANTHER" id="PTHR22911:SF137">
    <property type="entry name" value="SOLUTE CARRIER FAMILY 35 MEMBER G2-RELATED"/>
    <property type="match status" value="1"/>
</dbReference>
<keyword evidence="1" id="KW-1133">Transmembrane helix</keyword>
<feature type="transmembrane region" description="Helical" evidence="1">
    <location>
        <begin position="151"/>
        <end position="175"/>
    </location>
</feature>
<feature type="transmembrane region" description="Helical" evidence="1">
    <location>
        <begin position="249"/>
        <end position="269"/>
    </location>
</feature>
<dbReference type="PANTHER" id="PTHR22911">
    <property type="entry name" value="ACYL-MALONYL CONDENSING ENZYME-RELATED"/>
    <property type="match status" value="1"/>
</dbReference>
<dbReference type="RefSeq" id="XP_012207872.1">
    <property type="nucleotide sequence ID" value="XM_012352482.1"/>
</dbReference>
<reference evidence="3 4" key="1">
    <citation type="journal article" date="2013" name="PLoS Genet.">
        <title>Distinctive expansion of potential virulence genes in the genome of the oomycete fish pathogen Saprolegnia parasitica.</title>
        <authorList>
            <person name="Jiang R.H."/>
            <person name="de Bruijn I."/>
            <person name="Haas B.J."/>
            <person name="Belmonte R."/>
            <person name="Lobach L."/>
            <person name="Christie J."/>
            <person name="van den Ackerveken G."/>
            <person name="Bottin A."/>
            <person name="Bulone V."/>
            <person name="Diaz-Moreno S.M."/>
            <person name="Dumas B."/>
            <person name="Fan L."/>
            <person name="Gaulin E."/>
            <person name="Govers F."/>
            <person name="Grenville-Briggs L.J."/>
            <person name="Horner N.R."/>
            <person name="Levin J.Z."/>
            <person name="Mammella M."/>
            <person name="Meijer H.J."/>
            <person name="Morris P."/>
            <person name="Nusbaum C."/>
            <person name="Oome S."/>
            <person name="Phillips A.J."/>
            <person name="van Rooyen D."/>
            <person name="Rzeszutek E."/>
            <person name="Saraiva M."/>
            <person name="Secombes C.J."/>
            <person name="Seidl M.F."/>
            <person name="Snel B."/>
            <person name="Stassen J.H."/>
            <person name="Sykes S."/>
            <person name="Tripathy S."/>
            <person name="van den Berg H."/>
            <person name="Vega-Arreguin J.C."/>
            <person name="Wawra S."/>
            <person name="Young S.K."/>
            <person name="Zeng Q."/>
            <person name="Dieguez-Uribeondo J."/>
            <person name="Russ C."/>
            <person name="Tyler B.M."/>
            <person name="van West P."/>
        </authorList>
    </citation>
    <scope>NUCLEOTIDE SEQUENCE [LARGE SCALE GENOMIC DNA]</scope>
    <source>
        <strain evidence="3 4">CBS 223.65</strain>
    </source>
</reference>
<feature type="transmembrane region" description="Helical" evidence="1">
    <location>
        <begin position="127"/>
        <end position="145"/>
    </location>
</feature>
<dbReference type="OMA" id="YQLAMHR"/>
<dbReference type="KEGG" id="spar:SPRG_12432"/>
<sequence length="288" mass="30940">MSSAATSGVAFGFLAYTLWGFQPAYWKLLEGMDSYQLAMHRIVWSGPIVLLVLAARRDLPAFAAVLRQKAMYQTYAVTALLLSANFFLSLWAVNAGYVLQMSLGFFINPLVTVLLGVVFLHESLAQVQWCAIGLAAIGVVVVTVGEGEFPSVALSIAFVNGVFISMMTVPALMYLIWCEVQSTGVFGHVSFGSELLIVGCGAWSVVPLLLLSLSIDRIPLVILGVLQFIGPTLNTLLGLFAFDEVPSQSLVIGFTCVVLALIVFTYTSLAPSTKRAEKAPLLPHKAAS</sequence>
<dbReference type="GeneID" id="24134390"/>
<proteinExistence type="predicted"/>
<feature type="transmembrane region" description="Helical" evidence="1">
    <location>
        <begin position="75"/>
        <end position="93"/>
    </location>
</feature>
<feature type="transmembrane region" description="Helical" evidence="1">
    <location>
        <begin position="221"/>
        <end position="242"/>
    </location>
</feature>
<dbReference type="EMBL" id="KK583288">
    <property type="protein sequence ID" value="KDO21425.1"/>
    <property type="molecule type" value="Genomic_DNA"/>
</dbReference>
<evidence type="ECO:0000313" key="3">
    <source>
        <dbReference type="EMBL" id="KDO21425.1"/>
    </source>
</evidence>
<dbReference type="InterPro" id="IPR000620">
    <property type="entry name" value="EamA_dom"/>
</dbReference>
<accession>A0A067BX49</accession>
<feature type="transmembrane region" description="Helical" evidence="1">
    <location>
        <begin position="99"/>
        <end position="120"/>
    </location>
</feature>
<dbReference type="AlphaFoldDB" id="A0A067BX49"/>
<dbReference type="Pfam" id="PF00892">
    <property type="entry name" value="EamA"/>
    <property type="match status" value="1"/>
</dbReference>
<organism evidence="3 4">
    <name type="scientific">Saprolegnia parasitica (strain CBS 223.65)</name>
    <dbReference type="NCBI Taxonomy" id="695850"/>
    <lineage>
        <taxon>Eukaryota</taxon>
        <taxon>Sar</taxon>
        <taxon>Stramenopiles</taxon>
        <taxon>Oomycota</taxon>
        <taxon>Saprolegniomycetes</taxon>
        <taxon>Saprolegniales</taxon>
        <taxon>Saprolegniaceae</taxon>
        <taxon>Saprolegnia</taxon>
    </lineage>
</organism>
<keyword evidence="1" id="KW-0472">Membrane</keyword>
<gene>
    <name evidence="3" type="ORF">SPRG_12432</name>
</gene>
<feature type="transmembrane region" description="Helical" evidence="1">
    <location>
        <begin position="195"/>
        <end position="215"/>
    </location>
</feature>
<feature type="domain" description="EamA" evidence="2">
    <location>
        <begin position="7"/>
        <end position="143"/>
    </location>
</feature>
<dbReference type="InterPro" id="IPR037185">
    <property type="entry name" value="EmrE-like"/>
</dbReference>
<name>A0A067BX49_SAPPC</name>